<dbReference type="RefSeq" id="WP_220809471.1">
    <property type="nucleotide sequence ID" value="NZ_BPMK01000014.1"/>
</dbReference>
<feature type="region of interest" description="Disordered" evidence="1">
    <location>
        <begin position="143"/>
        <end position="167"/>
    </location>
</feature>
<dbReference type="Pfam" id="PF01814">
    <property type="entry name" value="Hemerythrin"/>
    <property type="match status" value="1"/>
</dbReference>
<evidence type="ECO:0000259" key="2">
    <source>
        <dbReference type="Pfam" id="PF01814"/>
    </source>
</evidence>
<proteinExistence type="predicted"/>
<dbReference type="Proteomes" id="UP000887222">
    <property type="component" value="Unassembled WGS sequence"/>
</dbReference>
<dbReference type="PANTHER" id="PTHR35585:SF1">
    <property type="entry name" value="HHE DOMAIN PROTEIN (AFU_ORTHOLOGUE AFUA_4G00730)"/>
    <property type="match status" value="1"/>
</dbReference>
<gene>
    <name evidence="3" type="ORF">NCCP691_30590</name>
</gene>
<evidence type="ECO:0000313" key="4">
    <source>
        <dbReference type="Proteomes" id="UP000887222"/>
    </source>
</evidence>
<sequence length="167" mass="19185">MTEQEANDAVTMLTVQHREMEAMLKQVAEAEDGAKKDLFVRAADQLTVHIKSEEEIFYPAVHRARTEDDLLESLEEHLSLKRLLADLLELDPTEKAFEPKFKVLKEQTEHHHREEEEHLFPAVLKILDEATRQSLAQQMLARQQELTRIGEPRESVSNETASAAPLH</sequence>
<evidence type="ECO:0000256" key="1">
    <source>
        <dbReference type="SAM" id="MobiDB-lite"/>
    </source>
</evidence>
<feature type="domain" description="Hemerythrin-like" evidence="2">
    <location>
        <begin position="9"/>
        <end position="123"/>
    </location>
</feature>
<reference evidence="3 4" key="1">
    <citation type="journal article" date="2022" name="Int. J. Syst. Evol. Microbiol.">
        <title>Noviherbaspirillum aridicola sp. nov., isolated from an arid soil in Pakistan.</title>
        <authorList>
            <person name="Khan I.U."/>
            <person name="Saqib M."/>
            <person name="Amin A."/>
            <person name="Hussain F."/>
            <person name="Li L."/>
            <person name="Liu Y.H."/>
            <person name="Fang B.Z."/>
            <person name="Ahmed I."/>
            <person name="Li W.J."/>
        </authorList>
    </citation>
    <scope>NUCLEOTIDE SEQUENCE [LARGE SCALE GENOMIC DNA]</scope>
    <source>
        <strain evidence="3 4">NCCP-691</strain>
    </source>
</reference>
<dbReference type="PANTHER" id="PTHR35585">
    <property type="entry name" value="HHE DOMAIN PROTEIN (AFU_ORTHOLOGUE AFUA_4G00730)"/>
    <property type="match status" value="1"/>
</dbReference>
<comment type="caution">
    <text evidence="3">The sequence shown here is derived from an EMBL/GenBank/DDBJ whole genome shotgun (WGS) entry which is preliminary data.</text>
</comment>
<dbReference type="InterPro" id="IPR012312">
    <property type="entry name" value="Hemerythrin-like"/>
</dbReference>
<protein>
    <submittedName>
        <fullName evidence="3">Hemerythrin</fullName>
    </submittedName>
</protein>
<evidence type="ECO:0000313" key="3">
    <source>
        <dbReference type="EMBL" id="GIZ53045.1"/>
    </source>
</evidence>
<dbReference type="Gene3D" id="1.20.120.520">
    <property type="entry name" value="nmb1532 protein domain like"/>
    <property type="match status" value="1"/>
</dbReference>
<name>A0ABQ4Q8B1_9BURK</name>
<keyword evidence="4" id="KW-1185">Reference proteome</keyword>
<dbReference type="EMBL" id="BPMK01000014">
    <property type="protein sequence ID" value="GIZ53045.1"/>
    <property type="molecule type" value="Genomic_DNA"/>
</dbReference>
<accession>A0ABQ4Q8B1</accession>
<organism evidence="3 4">
    <name type="scientific">Noviherbaspirillum aridicola</name>
    <dbReference type="NCBI Taxonomy" id="2849687"/>
    <lineage>
        <taxon>Bacteria</taxon>
        <taxon>Pseudomonadati</taxon>
        <taxon>Pseudomonadota</taxon>
        <taxon>Betaproteobacteria</taxon>
        <taxon>Burkholderiales</taxon>
        <taxon>Oxalobacteraceae</taxon>
        <taxon>Noviherbaspirillum</taxon>
    </lineage>
</organism>